<evidence type="ECO:0000313" key="1">
    <source>
        <dbReference type="EMBL" id="BBO54108.1"/>
    </source>
</evidence>
<reference evidence="1" key="1">
    <citation type="journal article" date="2020" name="Sci. Rep.">
        <title>A novel Asfarvirus-like virus identified as a potential cause of mass mortality of abalone.</title>
        <authorList>
            <person name="Matsuyama T."/>
            <person name="Takano T."/>
            <person name="Nishiki I."/>
            <person name="Fujiwara A."/>
            <person name="Kiryu I."/>
            <person name="Inada M."/>
            <person name="Sakai T."/>
            <person name="Terashima S."/>
            <person name="Matsuura Y."/>
            <person name="Isowa K."/>
            <person name="Nakayasu C."/>
        </authorList>
    </citation>
    <scope>NUCLEOTIDE SEQUENCE</scope>
</reference>
<proteinExistence type="predicted"/>
<name>A0A5K7XX99_9VIRU</name>
<protein>
    <submittedName>
        <fullName evidence="1">Uncharacterized protein</fullName>
    </submittedName>
</protein>
<dbReference type="EMBL" id="LC506465">
    <property type="protein sequence ID" value="BBO54108.1"/>
    <property type="molecule type" value="Genomic_DNA"/>
</dbReference>
<sequence length="184" mass="22078">MDTIIEEFEISDQCKLTEQENWATKWLLNIKSAFTNPFRRIYEKVCPAKNDIKELLKFDQKQIDETKKRLKEEPGISDDYQLFRHIFMIYITKIENDDDRILARCHWYHSFDQTIGQIRLHIVETFALLDKNHVKYVDKDELTICGVPLKEFNKDQPQGKYNHKLGMYMLMQFGAIEVYTDYLL</sequence>
<accession>A0A5K7XX99</accession>
<organism evidence="1">
    <name type="scientific">Abalone asfa-like virus</name>
    <dbReference type="NCBI Taxonomy" id="2839893"/>
    <lineage>
        <taxon>Viruses</taxon>
        <taxon>Varidnaviria</taxon>
        <taxon>Bamfordvirae</taxon>
        <taxon>Nucleocytoviricota</taxon>
        <taxon>Pokkesviricetes</taxon>
        <taxon>Asfuvirales</taxon>
        <taxon>Asfarviridae</taxon>
    </lineage>
</organism>